<dbReference type="Pfam" id="PF00392">
    <property type="entry name" value="GntR"/>
    <property type="match status" value="1"/>
</dbReference>
<gene>
    <name evidence="5" type="ORF">SAMN04489732_12931</name>
</gene>
<dbReference type="InterPro" id="IPR000524">
    <property type="entry name" value="Tscrpt_reg_HTH_GntR"/>
</dbReference>
<keyword evidence="3" id="KW-0804">Transcription</keyword>
<evidence type="ECO:0000256" key="2">
    <source>
        <dbReference type="ARBA" id="ARBA00023125"/>
    </source>
</evidence>
<keyword evidence="6" id="KW-1185">Reference proteome</keyword>
<evidence type="ECO:0000259" key="4">
    <source>
        <dbReference type="SMART" id="SM00345"/>
    </source>
</evidence>
<dbReference type="InterPro" id="IPR036390">
    <property type="entry name" value="WH_DNA-bd_sf"/>
</dbReference>
<dbReference type="AlphaFoldDB" id="A0A1H8YN76"/>
<evidence type="ECO:0000313" key="5">
    <source>
        <dbReference type="EMBL" id="SEP53606.1"/>
    </source>
</evidence>
<keyword evidence="2" id="KW-0238">DNA-binding</keyword>
<name>A0A1H8YN76_9PSEU</name>
<sequence length="154" mass="17263">MLRARIQNGEYPVESQLPGISALQDEFAVRGLDTIRRAQQILVEEGILETRQGVGAFVIGTTSLRQVDVVATLTKARDSLVTAIAAMTAPRRSITIDLDLEDDDTYFVLTDALREWASDQRHEAKDEPDELLREKRLRWASAAETLLDRIDDAL</sequence>
<reference evidence="5 6" key="1">
    <citation type="submission" date="2016-10" db="EMBL/GenBank/DDBJ databases">
        <authorList>
            <person name="de Groot N.N."/>
        </authorList>
    </citation>
    <scope>NUCLEOTIDE SEQUENCE [LARGE SCALE GENOMIC DNA]</scope>
    <source>
        <strain evidence="5 6">DSM 44993</strain>
    </source>
</reference>
<accession>A0A1H8YN76</accession>
<feature type="domain" description="HTH gntR-type" evidence="4">
    <location>
        <begin position="1"/>
        <end position="58"/>
    </location>
</feature>
<proteinExistence type="predicted"/>
<organism evidence="5 6">
    <name type="scientific">Amycolatopsis saalfeldensis</name>
    <dbReference type="NCBI Taxonomy" id="394193"/>
    <lineage>
        <taxon>Bacteria</taxon>
        <taxon>Bacillati</taxon>
        <taxon>Actinomycetota</taxon>
        <taxon>Actinomycetes</taxon>
        <taxon>Pseudonocardiales</taxon>
        <taxon>Pseudonocardiaceae</taxon>
        <taxon>Amycolatopsis</taxon>
    </lineage>
</organism>
<dbReference type="Proteomes" id="UP000198582">
    <property type="component" value="Unassembled WGS sequence"/>
</dbReference>
<protein>
    <submittedName>
        <fullName evidence="5">Regulatory protein, gntR family</fullName>
    </submittedName>
</protein>
<dbReference type="SMART" id="SM00345">
    <property type="entry name" value="HTH_GNTR"/>
    <property type="match status" value="1"/>
</dbReference>
<dbReference type="SUPFAM" id="SSF46785">
    <property type="entry name" value="Winged helix' DNA-binding domain"/>
    <property type="match status" value="1"/>
</dbReference>
<evidence type="ECO:0000256" key="1">
    <source>
        <dbReference type="ARBA" id="ARBA00023015"/>
    </source>
</evidence>
<dbReference type="STRING" id="394193.SAMN04489732_12931"/>
<dbReference type="GO" id="GO:0003700">
    <property type="term" value="F:DNA-binding transcription factor activity"/>
    <property type="evidence" value="ECO:0007669"/>
    <property type="project" value="InterPro"/>
</dbReference>
<dbReference type="InterPro" id="IPR036388">
    <property type="entry name" value="WH-like_DNA-bd_sf"/>
</dbReference>
<dbReference type="EMBL" id="FOEF01000029">
    <property type="protein sequence ID" value="SEP53606.1"/>
    <property type="molecule type" value="Genomic_DNA"/>
</dbReference>
<dbReference type="Gene3D" id="1.10.10.10">
    <property type="entry name" value="Winged helix-like DNA-binding domain superfamily/Winged helix DNA-binding domain"/>
    <property type="match status" value="1"/>
</dbReference>
<dbReference type="GO" id="GO:0003677">
    <property type="term" value="F:DNA binding"/>
    <property type="evidence" value="ECO:0007669"/>
    <property type="project" value="UniProtKB-KW"/>
</dbReference>
<evidence type="ECO:0000313" key="6">
    <source>
        <dbReference type="Proteomes" id="UP000198582"/>
    </source>
</evidence>
<keyword evidence="1" id="KW-0805">Transcription regulation</keyword>
<evidence type="ECO:0000256" key="3">
    <source>
        <dbReference type="ARBA" id="ARBA00023163"/>
    </source>
</evidence>